<feature type="region of interest" description="Disordered" evidence="1">
    <location>
        <begin position="430"/>
        <end position="460"/>
    </location>
</feature>
<proteinExistence type="predicted"/>
<evidence type="ECO:0000313" key="3">
    <source>
        <dbReference type="EMBL" id="KAE8239578.1"/>
    </source>
</evidence>
<feature type="signal peptide" evidence="2">
    <location>
        <begin position="1"/>
        <end position="24"/>
    </location>
</feature>
<reference evidence="3" key="1">
    <citation type="submission" date="2016-04" db="EMBL/GenBank/DDBJ databases">
        <authorList>
            <person name="Nguyen H.D."/>
            <person name="Samba Siva P."/>
            <person name="Cullis J."/>
            <person name="Levesque C.A."/>
            <person name="Hambleton S."/>
        </authorList>
    </citation>
    <scope>NUCLEOTIDE SEQUENCE</scope>
    <source>
        <strain evidence="3">DAOMC 236416</strain>
    </source>
</reference>
<name>A0A177TCK7_9BASI</name>
<organism evidence="3 4">
    <name type="scientific">Tilletia indica</name>
    <dbReference type="NCBI Taxonomy" id="43049"/>
    <lineage>
        <taxon>Eukaryota</taxon>
        <taxon>Fungi</taxon>
        <taxon>Dikarya</taxon>
        <taxon>Basidiomycota</taxon>
        <taxon>Ustilaginomycotina</taxon>
        <taxon>Exobasidiomycetes</taxon>
        <taxon>Tilletiales</taxon>
        <taxon>Tilletiaceae</taxon>
        <taxon>Tilletia</taxon>
    </lineage>
</organism>
<comment type="caution">
    <text evidence="3">The sequence shown here is derived from an EMBL/GenBank/DDBJ whole genome shotgun (WGS) entry which is preliminary data.</text>
</comment>
<feature type="region of interest" description="Disordered" evidence="1">
    <location>
        <begin position="80"/>
        <end position="119"/>
    </location>
</feature>
<feature type="region of interest" description="Disordered" evidence="1">
    <location>
        <begin position="497"/>
        <end position="516"/>
    </location>
</feature>
<protein>
    <submittedName>
        <fullName evidence="3">Uncharacterized protein</fullName>
    </submittedName>
</protein>
<reference evidence="3" key="2">
    <citation type="journal article" date="2019" name="IMA Fungus">
        <title>Genome sequencing and comparison of five Tilletia species to identify candidate genes for the detection of regulated species infecting wheat.</title>
        <authorList>
            <person name="Nguyen H.D.T."/>
            <person name="Sultana T."/>
            <person name="Kesanakurti P."/>
            <person name="Hambleton S."/>
        </authorList>
    </citation>
    <scope>NUCLEOTIDE SEQUENCE</scope>
    <source>
        <strain evidence="3">DAOMC 236416</strain>
    </source>
</reference>
<evidence type="ECO:0000256" key="1">
    <source>
        <dbReference type="SAM" id="MobiDB-lite"/>
    </source>
</evidence>
<dbReference type="EMBL" id="LWDF02001270">
    <property type="protein sequence ID" value="KAE8239578.1"/>
    <property type="molecule type" value="Genomic_DNA"/>
</dbReference>
<feature type="compositionally biased region" description="Acidic residues" evidence="1">
    <location>
        <begin position="328"/>
        <end position="341"/>
    </location>
</feature>
<dbReference type="Proteomes" id="UP000077521">
    <property type="component" value="Unassembled WGS sequence"/>
</dbReference>
<gene>
    <name evidence="3" type="ORF">A4X13_0g8136</name>
</gene>
<evidence type="ECO:0000256" key="2">
    <source>
        <dbReference type="SAM" id="SignalP"/>
    </source>
</evidence>
<feature type="compositionally biased region" description="Pro residues" evidence="1">
    <location>
        <begin position="440"/>
        <end position="455"/>
    </location>
</feature>
<keyword evidence="2" id="KW-0732">Signal</keyword>
<sequence>MFTESIFVLVASLFSFAIVKLTTKAPVWYPERPSISYTRTRQGRRRVTARAPAQRAEARAVAVRGAASVENANINNLKSSQSTFKASKSTSKPSTSKPNTSKPNVLARKNRAAARARPTGVVVMHPSTWSVSKTFLARYEKPKAPPTAPPYLVVKDSLIVGTATGGSNSSFNSARRIMLPPVDHYRLRYPTSVPMLTGTQTRARPHLIMQNERTVGTSCATSRIPELPAVDKSEATYPSETSESSAEKSMEGFHNEPTAEPLSPNDLLDERTSAAVIEEAIEQVLAEDGDDDEGAEDLTNVLDEQAFTDIIEEAIKQVLAEDAKDSGDDAEDSEADEDDDDAWMRQEQIRRRANRGRTPTPEHGSDPEVNDDAEPQLVRHRTSTDTNDEASDRLHEEAEDSEVEDDAGNAEDDEDAWMRAWMRKEQIRRWAEGDHQLHPEPQPQLPTPSPPPPPALQRTHMDIIRRASERFHEGAEDDEVASARDWIRKEHIRRRMGGARQLSLQPQLQPQHPRLA</sequence>
<feature type="compositionally biased region" description="Low complexity" evidence="1">
    <location>
        <begin position="501"/>
        <end position="516"/>
    </location>
</feature>
<feature type="compositionally biased region" description="Basic and acidic residues" evidence="1">
    <location>
        <begin position="245"/>
        <end position="254"/>
    </location>
</feature>
<feature type="compositionally biased region" description="Acidic residues" evidence="1">
    <location>
        <begin position="397"/>
        <end position="415"/>
    </location>
</feature>
<feature type="region of interest" description="Disordered" evidence="1">
    <location>
        <begin position="321"/>
        <end position="418"/>
    </location>
</feature>
<feature type="compositionally biased region" description="Low complexity" evidence="1">
    <location>
        <begin position="80"/>
        <end position="103"/>
    </location>
</feature>
<keyword evidence="4" id="KW-1185">Reference proteome</keyword>
<dbReference type="AlphaFoldDB" id="A0A177TCK7"/>
<feature type="region of interest" description="Disordered" evidence="1">
    <location>
        <begin position="225"/>
        <end position="266"/>
    </location>
</feature>
<accession>A0A177TCK7</accession>
<feature type="chain" id="PRO_5043691321" evidence="2">
    <location>
        <begin position="25"/>
        <end position="516"/>
    </location>
</feature>
<evidence type="ECO:0000313" key="4">
    <source>
        <dbReference type="Proteomes" id="UP000077521"/>
    </source>
</evidence>